<dbReference type="OrthoDB" id="10045710at2759"/>
<feature type="compositionally biased region" description="Low complexity" evidence="1">
    <location>
        <begin position="82"/>
        <end position="105"/>
    </location>
</feature>
<dbReference type="EMBL" id="FQ311452">
    <property type="protein sequence ID" value="CBQ71700.1"/>
    <property type="molecule type" value="Genomic_DNA"/>
</dbReference>
<feature type="compositionally biased region" description="Polar residues" evidence="1">
    <location>
        <begin position="130"/>
        <end position="162"/>
    </location>
</feature>
<feature type="region of interest" description="Disordered" evidence="1">
    <location>
        <begin position="661"/>
        <end position="729"/>
    </location>
</feature>
<feature type="compositionally biased region" description="Polar residues" evidence="1">
    <location>
        <begin position="67"/>
        <end position="78"/>
    </location>
</feature>
<dbReference type="VEuPathDB" id="FungiDB:sr12568"/>
<dbReference type="eggNOG" id="ENOG502RV7U">
    <property type="taxonomic scope" value="Eukaryota"/>
</dbReference>
<feature type="region of interest" description="Disordered" evidence="1">
    <location>
        <begin position="218"/>
        <end position="237"/>
    </location>
</feature>
<feature type="compositionally biased region" description="Basic residues" evidence="1">
    <location>
        <begin position="776"/>
        <end position="787"/>
    </location>
</feature>
<dbReference type="AlphaFoldDB" id="E6ZWU3"/>
<feature type="compositionally biased region" description="Basic and acidic residues" evidence="1">
    <location>
        <begin position="495"/>
        <end position="511"/>
    </location>
</feature>
<name>E6ZWU3_SPORE</name>
<evidence type="ECO:0000313" key="2">
    <source>
        <dbReference type="EMBL" id="CBQ71700.1"/>
    </source>
</evidence>
<dbReference type="HOGENOM" id="CLU_009729_0_0_1"/>
<sequence>MAAANTNGEGSKTINFRAALAAFEQNAAATTTSFHSPKPRPPQPVATRQAPQTPARPSSGFEPVPRSASTPRIRNNSDGLMPPSSNNPFSNSSASNSHATNAASALPTTSASGMLSAPPPAFSTSASPTYPKSLSLRKSGSGVSLNELMKQSSPRSSISSHAGSPLVRSRSRSVVENDAAHKGSNASSAPVSGRSGPYAPPRSINGLLVADDANAGIESLRTESPASTLASQHMLDTSADDDMFAHAVMERSSTPASPNRRVAVAQDSSFLPLPPQVPSRKGSASSTNSASTSASTPRLPPRPSGSSSLAPSPTISEFGAFASTPSSAAATPRAKTGLAYATYTPGAKRGSHEGGADGSMTPPALPPRSATLGQADRGRLGDTPYRARQSSPMKRAPVVPKKPAVAAVSVNSKPPPPPRPAKAFDGAAGGFRFGAASEETPPPPRPRQRTMTAQHQRSLTGSSSSLTTTTVAATAHRKSGSNVFTSISLSDDASGELKRSLESDIHADHQHPQLPPPSRGRSVAAWPSPASAARPAATGTGATASSAGGVVSSLIGTAASALPLFRAGSGAGVSRSLADGAPSKQPYYAGGATVSRSASTHSDGRSEGEATLWGGRVVQLADDASVLGGIGKVRGGLMKEPKDEAAKKRYESLYDKLLLAQQSETKPRTTTNSNASTVHESTADRKPSGGVQALKGWFESDPASASPAARSTTESPSSASALSPKTVRKAWTRSRLPTAFLAQLWDQAVSQADAGALTRETFVRGMASIDAELERKKQRREGRRQRRTANSNARMVGARRVPPPPPS</sequence>
<feature type="compositionally biased region" description="Low complexity" evidence="1">
    <location>
        <begin position="700"/>
        <end position="724"/>
    </location>
</feature>
<evidence type="ECO:0000256" key="1">
    <source>
        <dbReference type="SAM" id="MobiDB-lite"/>
    </source>
</evidence>
<feature type="compositionally biased region" description="Polar residues" evidence="1">
    <location>
        <begin position="661"/>
        <end position="680"/>
    </location>
</feature>
<dbReference type="Proteomes" id="UP000008867">
    <property type="component" value="Chromosome 3"/>
</dbReference>
<feature type="compositionally biased region" description="Low complexity" evidence="1">
    <location>
        <begin position="522"/>
        <end position="547"/>
    </location>
</feature>
<feature type="region of interest" description="Disordered" evidence="1">
    <location>
        <begin position="250"/>
        <end position="547"/>
    </location>
</feature>
<feature type="compositionally biased region" description="Low complexity" evidence="1">
    <location>
        <begin position="304"/>
        <end position="334"/>
    </location>
</feature>
<protein>
    <recommendedName>
        <fullName evidence="4">EH domain-containing protein</fullName>
    </recommendedName>
</protein>
<keyword evidence="3" id="KW-1185">Reference proteome</keyword>
<feature type="compositionally biased region" description="Low complexity" evidence="1">
    <location>
        <begin position="458"/>
        <end position="470"/>
    </location>
</feature>
<feature type="compositionally biased region" description="Low complexity" evidence="1">
    <location>
        <begin position="394"/>
        <end position="412"/>
    </location>
</feature>
<organism evidence="2 3">
    <name type="scientific">Sporisorium reilianum (strain SRZ2)</name>
    <name type="common">Maize head smut fungus</name>
    <dbReference type="NCBI Taxonomy" id="999809"/>
    <lineage>
        <taxon>Eukaryota</taxon>
        <taxon>Fungi</taxon>
        <taxon>Dikarya</taxon>
        <taxon>Basidiomycota</taxon>
        <taxon>Ustilaginomycotina</taxon>
        <taxon>Ustilaginomycetes</taxon>
        <taxon>Ustilaginales</taxon>
        <taxon>Ustilaginaceae</taxon>
        <taxon>Sporisorium</taxon>
    </lineage>
</organism>
<proteinExistence type="predicted"/>
<feature type="compositionally biased region" description="Polar residues" evidence="1">
    <location>
        <begin position="480"/>
        <end position="491"/>
    </location>
</feature>
<feature type="region of interest" description="Disordered" evidence="1">
    <location>
        <begin position="571"/>
        <end position="611"/>
    </location>
</feature>
<reference evidence="2 3" key="1">
    <citation type="journal article" date="2010" name="Science">
        <title>Pathogenicity determinants in smut fungi revealed by genome comparison.</title>
        <authorList>
            <person name="Schirawski J."/>
            <person name="Mannhaupt G."/>
            <person name="Muench K."/>
            <person name="Brefort T."/>
            <person name="Schipper K."/>
            <person name="Doehlemann G."/>
            <person name="Di Stasio M."/>
            <person name="Roessel N."/>
            <person name="Mendoza-Mendoza A."/>
            <person name="Pester D."/>
            <person name="Mueller O."/>
            <person name="Winterberg B."/>
            <person name="Meyer E."/>
            <person name="Ghareeb H."/>
            <person name="Wollenberg T."/>
            <person name="Muensterkoetter M."/>
            <person name="Wong P."/>
            <person name="Walter M."/>
            <person name="Stukenbrock E."/>
            <person name="Gueldener U."/>
            <person name="Kahmann R."/>
        </authorList>
    </citation>
    <scope>NUCLEOTIDE SEQUENCE [LARGE SCALE GENOMIC DNA]</scope>
    <source>
        <strain evidence="3">SRZ2</strain>
    </source>
</reference>
<evidence type="ECO:0000313" key="3">
    <source>
        <dbReference type="Proteomes" id="UP000008867"/>
    </source>
</evidence>
<accession>E6ZWU3</accession>
<feature type="compositionally biased region" description="Low complexity" evidence="1">
    <location>
        <begin position="283"/>
        <end position="297"/>
    </location>
</feature>
<evidence type="ECO:0008006" key="4">
    <source>
        <dbReference type="Google" id="ProtNLM"/>
    </source>
</evidence>
<feature type="region of interest" description="Disordered" evidence="1">
    <location>
        <begin position="27"/>
        <end position="205"/>
    </location>
</feature>
<feature type="region of interest" description="Disordered" evidence="1">
    <location>
        <begin position="773"/>
        <end position="807"/>
    </location>
</feature>
<feature type="compositionally biased region" description="Polar residues" evidence="1">
    <location>
        <begin position="222"/>
        <end position="235"/>
    </location>
</feature>
<dbReference type="Gene3D" id="1.10.238.10">
    <property type="entry name" value="EF-hand"/>
    <property type="match status" value="1"/>
</dbReference>
<gene>
    <name evidence="2" type="ORF">sr12568</name>
</gene>